<name>A0A9D5H7F1_9LILI</name>
<dbReference type="InterPro" id="IPR003591">
    <property type="entry name" value="Leu-rich_rpt_typical-subtyp"/>
</dbReference>
<evidence type="ECO:0000256" key="3">
    <source>
        <dbReference type="SAM" id="MobiDB-lite"/>
    </source>
</evidence>
<evidence type="ECO:0000313" key="4">
    <source>
        <dbReference type="EMBL" id="KAJ0966048.1"/>
    </source>
</evidence>
<keyword evidence="2" id="KW-0677">Repeat</keyword>
<reference evidence="4" key="1">
    <citation type="submission" date="2021-03" db="EMBL/GenBank/DDBJ databases">
        <authorList>
            <person name="Li Z."/>
            <person name="Yang C."/>
        </authorList>
    </citation>
    <scope>NUCLEOTIDE SEQUENCE</scope>
    <source>
        <strain evidence="4">Dzin_1.0</strain>
        <tissue evidence="4">Leaf</tissue>
    </source>
</reference>
<comment type="caution">
    <text evidence="4">The sequence shown here is derived from an EMBL/GenBank/DDBJ whole genome shotgun (WGS) entry which is preliminary data.</text>
</comment>
<dbReference type="GO" id="GO:0005737">
    <property type="term" value="C:cytoplasm"/>
    <property type="evidence" value="ECO:0007669"/>
    <property type="project" value="TreeGrafter"/>
</dbReference>
<feature type="region of interest" description="Disordered" evidence="3">
    <location>
        <begin position="619"/>
        <end position="644"/>
    </location>
</feature>
<dbReference type="SUPFAM" id="SSF52075">
    <property type="entry name" value="Outer arm dynein light chain 1"/>
    <property type="match status" value="1"/>
</dbReference>
<sequence>MVKFSCFASPLHYQKSKKVAQQSGGATLNNSQGTSQGQVLKTSGDSKAKIELNDISSSSIEQVTIPYSFESFWRSGDLHSGSCAEGSSEFIQMGGLKKSQSLGSVLDKGRDFSCDDVTEDGAQSPKRILERHIDSSHHTDSAESNELEDFNAEQNQHKSLFSMRDMKHLGEDLPDHSCEPSVDHSIESPHYLFDIRSGLAKSRSVTNLQVTSDNSIDAALLRELMVPHSRSFENLNLLNELNVGPDSNGEHSPKLADYNINVGCNEEEGHKRDGLYMNEKSKSENRSIAGGDFHNDNCSVNECGEHTTYGGKMRDNLQQVPCMKNWGELTSDEFKIKRIEEWISQIDIPNGSCVEELGESSNPLSKKDSHAAAGASPIKLDARNSPGMEVASTYISSLPPTATSAQIANLGLASIPILSSFGCLKVLNLSGNTIARINAGVLPKSLQMLNLSKNNMAIIEGLRDLTRLRVLDLSFNRISRIGHGLASCSSLKELNLAGNKISEVEGLHRLLKLYFLDLRFNKISTSKGLGLLAANTSLQAINLEGNPAQRNVGDEQLKKYLLSLLPNLVYYNKQTIRASSSKEVAALQFDRELRTNHKHTRRGHGSGLHKGSALSSSTHAVGSLLKHSSKGQHERPIPTKTKAANHLRSINNKLLNLQPTDAIRRIRSEGTFRDN</sequence>
<feature type="region of interest" description="Disordered" evidence="3">
    <location>
        <begin position="132"/>
        <end position="151"/>
    </location>
</feature>
<keyword evidence="1" id="KW-0433">Leucine-rich repeat</keyword>
<evidence type="ECO:0000256" key="2">
    <source>
        <dbReference type="ARBA" id="ARBA00022737"/>
    </source>
</evidence>
<dbReference type="FunFam" id="3.80.10.10:FF:000320">
    <property type="entry name" value="Protein phosphatase 1 regulatory subunit pprA"/>
    <property type="match status" value="1"/>
</dbReference>
<feature type="region of interest" description="Disordered" evidence="3">
    <location>
        <begin position="24"/>
        <end position="43"/>
    </location>
</feature>
<evidence type="ECO:0000256" key="1">
    <source>
        <dbReference type="ARBA" id="ARBA00022614"/>
    </source>
</evidence>
<dbReference type="EMBL" id="JAGGNH010000008">
    <property type="protein sequence ID" value="KAJ0966048.1"/>
    <property type="molecule type" value="Genomic_DNA"/>
</dbReference>
<accession>A0A9D5H7F1</accession>
<evidence type="ECO:0000313" key="5">
    <source>
        <dbReference type="Proteomes" id="UP001085076"/>
    </source>
</evidence>
<feature type="compositionally biased region" description="Basic and acidic residues" evidence="3">
    <location>
        <begin position="132"/>
        <end position="141"/>
    </location>
</feature>
<reference evidence="4" key="2">
    <citation type="journal article" date="2022" name="Hortic Res">
        <title>The genome of Dioscorea zingiberensis sheds light on the biosynthesis, origin and evolution of the medicinally important diosgenin saponins.</title>
        <authorList>
            <person name="Li Y."/>
            <person name="Tan C."/>
            <person name="Li Z."/>
            <person name="Guo J."/>
            <person name="Li S."/>
            <person name="Chen X."/>
            <person name="Wang C."/>
            <person name="Dai X."/>
            <person name="Yang H."/>
            <person name="Song W."/>
            <person name="Hou L."/>
            <person name="Xu J."/>
            <person name="Tong Z."/>
            <person name="Xu A."/>
            <person name="Yuan X."/>
            <person name="Wang W."/>
            <person name="Yang Q."/>
            <person name="Chen L."/>
            <person name="Sun Z."/>
            <person name="Wang K."/>
            <person name="Pan B."/>
            <person name="Chen J."/>
            <person name="Bao Y."/>
            <person name="Liu F."/>
            <person name="Qi X."/>
            <person name="Gang D.R."/>
            <person name="Wen J."/>
            <person name="Li J."/>
        </authorList>
    </citation>
    <scope>NUCLEOTIDE SEQUENCE</scope>
    <source>
        <strain evidence="4">Dzin_1.0</strain>
    </source>
</reference>
<dbReference type="Pfam" id="PF13855">
    <property type="entry name" value="LRR_8"/>
    <property type="match status" value="1"/>
</dbReference>
<dbReference type="InterPro" id="IPR032675">
    <property type="entry name" value="LRR_dom_sf"/>
</dbReference>
<keyword evidence="5" id="KW-1185">Reference proteome</keyword>
<protein>
    <recommendedName>
        <fullName evidence="6">Outer arm dynein light chain 1 protein</fullName>
    </recommendedName>
</protein>
<dbReference type="AlphaFoldDB" id="A0A9D5H7F1"/>
<gene>
    <name evidence="4" type="ORF">J5N97_027186</name>
</gene>
<organism evidence="4 5">
    <name type="scientific">Dioscorea zingiberensis</name>
    <dbReference type="NCBI Taxonomy" id="325984"/>
    <lineage>
        <taxon>Eukaryota</taxon>
        <taxon>Viridiplantae</taxon>
        <taxon>Streptophyta</taxon>
        <taxon>Embryophyta</taxon>
        <taxon>Tracheophyta</taxon>
        <taxon>Spermatophyta</taxon>
        <taxon>Magnoliopsida</taxon>
        <taxon>Liliopsida</taxon>
        <taxon>Dioscoreales</taxon>
        <taxon>Dioscoreaceae</taxon>
        <taxon>Dioscorea</taxon>
    </lineage>
</organism>
<evidence type="ECO:0008006" key="6">
    <source>
        <dbReference type="Google" id="ProtNLM"/>
    </source>
</evidence>
<feature type="region of interest" description="Disordered" evidence="3">
    <location>
        <begin position="595"/>
        <end position="614"/>
    </location>
</feature>
<dbReference type="SMART" id="SM00369">
    <property type="entry name" value="LRR_TYP"/>
    <property type="match status" value="3"/>
</dbReference>
<dbReference type="InterPro" id="IPR001611">
    <property type="entry name" value="Leu-rich_rpt"/>
</dbReference>
<dbReference type="PROSITE" id="PS51450">
    <property type="entry name" value="LRR"/>
    <property type="match status" value="3"/>
</dbReference>
<dbReference type="SMART" id="SM00365">
    <property type="entry name" value="LRR_SD22"/>
    <property type="match status" value="4"/>
</dbReference>
<dbReference type="PANTHER" id="PTHR15454">
    <property type="entry name" value="NISCHARIN RELATED"/>
    <property type="match status" value="1"/>
</dbReference>
<dbReference type="Proteomes" id="UP001085076">
    <property type="component" value="Miscellaneous, Linkage group lg08"/>
</dbReference>
<dbReference type="Gene3D" id="3.80.10.10">
    <property type="entry name" value="Ribonuclease Inhibitor"/>
    <property type="match status" value="2"/>
</dbReference>
<proteinExistence type="predicted"/>
<dbReference type="PANTHER" id="PTHR15454:SF7">
    <property type="entry name" value="OS07G0106100 PROTEIN"/>
    <property type="match status" value="1"/>
</dbReference>
<dbReference type="OrthoDB" id="1904536at2759"/>